<feature type="coiled-coil region" evidence="2">
    <location>
        <begin position="1086"/>
        <end position="1118"/>
    </location>
</feature>
<evidence type="ECO:0000256" key="3">
    <source>
        <dbReference type="SAM" id="MobiDB-lite"/>
    </source>
</evidence>
<feature type="compositionally biased region" description="Acidic residues" evidence="3">
    <location>
        <begin position="1056"/>
        <end position="1067"/>
    </location>
</feature>
<dbReference type="InterPro" id="IPR038528">
    <property type="entry name" value="TEL2_C_sf"/>
</dbReference>
<evidence type="ECO:0000256" key="2">
    <source>
        <dbReference type="SAM" id="Coils"/>
    </source>
</evidence>
<dbReference type="GO" id="GO:0005737">
    <property type="term" value="C:cytoplasm"/>
    <property type="evidence" value="ECO:0007669"/>
    <property type="project" value="UniProtKB-ARBA"/>
</dbReference>
<feature type="compositionally biased region" description="Polar residues" evidence="3">
    <location>
        <begin position="232"/>
        <end position="241"/>
    </location>
</feature>
<dbReference type="CDD" id="cd16989">
    <property type="entry name" value="ENTH_EpsinR"/>
    <property type="match status" value="1"/>
</dbReference>
<feature type="compositionally biased region" description="Basic and acidic residues" evidence="3">
    <location>
        <begin position="202"/>
        <end position="215"/>
    </location>
</feature>
<dbReference type="PANTHER" id="PTHR15830:SF10">
    <property type="entry name" value="TELOMERE LENGTH REGULATION PROTEIN TEL2 HOMOLOG"/>
    <property type="match status" value="1"/>
</dbReference>
<feature type="region of interest" description="Disordered" evidence="3">
    <location>
        <begin position="1047"/>
        <end position="1069"/>
    </location>
</feature>
<feature type="compositionally biased region" description="Basic and acidic residues" evidence="3">
    <location>
        <begin position="242"/>
        <end position="256"/>
    </location>
</feature>
<dbReference type="FunFam" id="1.25.40.90:FF:000006">
    <property type="entry name" value="Clathrin interactor 1"/>
    <property type="match status" value="1"/>
</dbReference>
<dbReference type="Pfam" id="PF01417">
    <property type="entry name" value="ENTH"/>
    <property type="match status" value="1"/>
</dbReference>
<evidence type="ECO:0000256" key="1">
    <source>
        <dbReference type="ARBA" id="ARBA00006133"/>
    </source>
</evidence>
<evidence type="ECO:0000313" key="6">
    <source>
        <dbReference type="Proteomes" id="UP001627154"/>
    </source>
</evidence>
<dbReference type="Pfam" id="PF10193">
    <property type="entry name" value="Telomere_reg-2"/>
    <property type="match status" value="1"/>
</dbReference>
<dbReference type="InterPro" id="IPR008942">
    <property type="entry name" value="ENTH_VHS"/>
</dbReference>
<gene>
    <name evidence="5" type="ORF">TKK_009499</name>
</gene>
<keyword evidence="6" id="KW-1185">Reference proteome</keyword>
<dbReference type="Proteomes" id="UP001627154">
    <property type="component" value="Unassembled WGS sequence"/>
</dbReference>
<evidence type="ECO:0000259" key="4">
    <source>
        <dbReference type="PROSITE" id="PS50942"/>
    </source>
</evidence>
<dbReference type="SMART" id="SM00273">
    <property type="entry name" value="ENTH"/>
    <property type="match status" value="1"/>
</dbReference>
<protein>
    <recommendedName>
        <fullName evidence="4">ENTH domain-containing protein</fullName>
    </recommendedName>
</protein>
<sequence>MMNMWKVRELMDKATNVVMNYTDTEAKVREATNDDAWGPTGGMMQELAQATFTYEQFPEVMSMLWKRMLQENKRNWRRTYKSLLLLNYLVRNGSERVVTSSREHIYDLRSLENYTYVDEFGKDQGINIRHKVRELIDFIQDDDKLREERKKAKKNKDKYIGMSSEAMGMRMGVGAADRWMDNPKWSGNSTTTGSRGSEGYTDWDKDRRKGSRGFEDGSNSDVEVDESDRRGMSNTRSVTNTLDRREYKDENAERLPKVSSVVSQQPNPTSIVSPTRAPRVIKKVDLGAAANYGREQNFMQEPTKPPVATQKNRNDILNDIFDSQNDNNGAVVKGDDDDDFNPRAADNYVPLASAAPVIAQPIVGEFGDFASAFDATTTTATATTTTNKSTTDEFADFTSAFDNGLTISQQQTVQQPQMSLLNSSMPNIASSNALDNLMSATPMSAQINTGFGGNDLLNSQPQIVNNSNNNSTLSNTDLLSDLTDFNAPMVPSLGQNNLNNANLMNTNPLNALNTTAHFGIQAEKRMGEQLIEALRAVGSSKSQSKLKKINEYILEYVKYLPGTLTPQKFVGEDSDYNLDDVLYSEVLKNLMNTFDDNWPVSNDQLDKIVKHLIVIDGANNRILNEILLCHHEALKEAMNLNVIKCHALLMEELFKSDALYSAIVKSSWKIEEVNLHYHCNNEIWQSLFQEISSVPSRIANKMERDFLLTFRSDNFADILSFHVLRAIHFLYEIDKAYKIEINTSVISKFLDKMLFSIRSNWKTLVDVLIEWCISDISMKSLIQNILNDISTQSIDIIAVLFLEHDKFNSSILSPLINSPDWRYIFMKKLPFMSYFSKDEIAKNLISCIYQSQTNEDKILLDLATELLEIWSDKSVMHHTIFEQHLYITKLIVLSMKSIKDSLRLPEKDRILQLIMSGVSTHLSAMDQDLRVVGMITGELITNLLMEDKCKDVPTLKFEYDGLKESATNIAEVLKTLFNEKERKNISIIPQQSLLIGDLEFPNPANKKVYDLGVKCKILKEISGLETVTGETVDLCPNVSYTARSVVTKPTRHQESNDEELDSDDDLIPYDMSNDVKTTEKHRPVYLRDLRDNLVNVDSRNQEQEADIFEETLKASENLILAQLPRDDQTFAVELLDIYLNLTQRSQVDDFEVLIFRSCVAIVMCHPKETANFLCREFHTEISRYSVQQRILILNILSESAQRLSKIPVHENTSEPKRRKVQPNKTVSLIINTDKSRKYETLYDDDFDDPAHDTNPGLDWKDIVEERLHNKTRHFAHKSKQPVTTINQFSKFVDSFFFPLIYGFCDRNSFVYTLPHNFRDFEDLLLTKYLETLAIIMSTAQNCPSAPKVAKELLEICWMLKYHEQARVRFAVIKCIASVLVSVPEFIIKQELALNLEDLRSWLLDVTSVNMLRADTDADCQNLARQVLYLMNSLM</sequence>
<evidence type="ECO:0000313" key="5">
    <source>
        <dbReference type="EMBL" id="KAL3396623.1"/>
    </source>
</evidence>
<organism evidence="5 6">
    <name type="scientific">Trichogramma kaykai</name>
    <dbReference type="NCBI Taxonomy" id="54128"/>
    <lineage>
        <taxon>Eukaryota</taxon>
        <taxon>Metazoa</taxon>
        <taxon>Ecdysozoa</taxon>
        <taxon>Arthropoda</taxon>
        <taxon>Hexapoda</taxon>
        <taxon>Insecta</taxon>
        <taxon>Pterygota</taxon>
        <taxon>Neoptera</taxon>
        <taxon>Endopterygota</taxon>
        <taxon>Hymenoptera</taxon>
        <taxon>Apocrita</taxon>
        <taxon>Proctotrupomorpha</taxon>
        <taxon>Chalcidoidea</taxon>
        <taxon>Trichogrammatidae</taxon>
        <taxon>Trichogramma</taxon>
    </lineage>
</organism>
<dbReference type="Gene3D" id="1.25.40.90">
    <property type="match status" value="1"/>
</dbReference>
<dbReference type="Gene3D" id="1.25.40.720">
    <property type="entry name" value="Telomere length regulation protein 2, C-terminal domain"/>
    <property type="match status" value="2"/>
</dbReference>
<feature type="compositionally biased region" description="Low complexity" evidence="3">
    <location>
        <begin position="186"/>
        <end position="200"/>
    </location>
</feature>
<comment type="caution">
    <text evidence="5">The sequence shown here is derived from an EMBL/GenBank/DDBJ whole genome shotgun (WGS) entry which is preliminary data.</text>
</comment>
<dbReference type="PANTHER" id="PTHR15830">
    <property type="entry name" value="TELOMERE LENGTH REGULATION PROTEIN TEL2 FAMILY MEMBER"/>
    <property type="match status" value="1"/>
</dbReference>
<dbReference type="PROSITE" id="PS50942">
    <property type="entry name" value="ENTH"/>
    <property type="match status" value="1"/>
</dbReference>
<dbReference type="SUPFAM" id="SSF48464">
    <property type="entry name" value="ENTH/VHS domain"/>
    <property type="match status" value="1"/>
</dbReference>
<reference evidence="5 6" key="1">
    <citation type="journal article" date="2024" name="bioRxiv">
        <title>A reference genome for Trichogramma kaykai: A tiny desert-dwelling parasitoid wasp with competing sex-ratio distorters.</title>
        <authorList>
            <person name="Culotta J."/>
            <person name="Lindsey A.R."/>
        </authorList>
    </citation>
    <scope>NUCLEOTIDE SEQUENCE [LARGE SCALE GENOMIC DNA]</scope>
    <source>
        <strain evidence="5 6">KSX58</strain>
    </source>
</reference>
<dbReference type="EMBL" id="JBJJXI010000070">
    <property type="protein sequence ID" value="KAL3396623.1"/>
    <property type="molecule type" value="Genomic_DNA"/>
</dbReference>
<dbReference type="InterPro" id="IPR051970">
    <property type="entry name" value="TEL2_Regulation"/>
</dbReference>
<feature type="region of interest" description="Disordered" evidence="3">
    <location>
        <begin position="178"/>
        <end position="273"/>
    </location>
</feature>
<comment type="similarity">
    <text evidence="1">Belongs to the TEL2 family.</text>
</comment>
<proteinExistence type="inferred from homology"/>
<dbReference type="InterPro" id="IPR013809">
    <property type="entry name" value="ENTH"/>
</dbReference>
<dbReference type="InterPro" id="IPR019337">
    <property type="entry name" value="Telomere_length_regulation_dom"/>
</dbReference>
<feature type="compositionally biased region" description="Polar residues" evidence="3">
    <location>
        <begin position="260"/>
        <end position="273"/>
    </location>
</feature>
<accession>A0ABD2WTX3</accession>
<name>A0ABD2WTX3_9HYME</name>
<feature type="domain" description="ENTH" evidence="4">
    <location>
        <begin position="16"/>
        <end position="149"/>
    </location>
</feature>
<keyword evidence="2" id="KW-0175">Coiled coil</keyword>